<feature type="transmembrane region" description="Helical" evidence="1">
    <location>
        <begin position="6"/>
        <end position="25"/>
    </location>
</feature>
<sequence length="96" mass="10181">MKTSSTLLGIVGAAAVGAVIGVLFAPDKGSKTRKKIADKSKDCSEDFKGKFSDLVSSLSESGKEMLENGKAKYNEMKTEARQGIHEAGNEIKNSTI</sequence>
<dbReference type="EMBL" id="JAEHFV010000001">
    <property type="protein sequence ID" value="MBK0369078.1"/>
    <property type="molecule type" value="Genomic_DNA"/>
</dbReference>
<dbReference type="AlphaFoldDB" id="A0A934UJ41"/>
<organism evidence="2 3">
    <name type="scientific">Flavobacterium agrisoli</name>
    <dbReference type="NCBI Taxonomy" id="2793066"/>
    <lineage>
        <taxon>Bacteria</taxon>
        <taxon>Pseudomonadati</taxon>
        <taxon>Bacteroidota</taxon>
        <taxon>Flavobacteriia</taxon>
        <taxon>Flavobacteriales</taxon>
        <taxon>Flavobacteriaceae</taxon>
        <taxon>Flavobacterium</taxon>
    </lineage>
</organism>
<dbReference type="Proteomes" id="UP000609172">
    <property type="component" value="Unassembled WGS sequence"/>
</dbReference>
<evidence type="ECO:0000313" key="2">
    <source>
        <dbReference type="EMBL" id="MBK0369078.1"/>
    </source>
</evidence>
<gene>
    <name evidence="2" type="ORF">I5M07_04445</name>
</gene>
<evidence type="ECO:0000313" key="3">
    <source>
        <dbReference type="Proteomes" id="UP000609172"/>
    </source>
</evidence>
<dbReference type="RefSeq" id="WP_200104988.1">
    <property type="nucleotide sequence ID" value="NZ_JAEHFV010000001.1"/>
</dbReference>
<keyword evidence="1" id="KW-0812">Transmembrane</keyword>
<dbReference type="InterPro" id="IPR024623">
    <property type="entry name" value="YtxH"/>
</dbReference>
<dbReference type="Pfam" id="PF12732">
    <property type="entry name" value="YtxH"/>
    <property type="match status" value="1"/>
</dbReference>
<reference evidence="2" key="1">
    <citation type="submission" date="2020-12" db="EMBL/GenBank/DDBJ databases">
        <title>Bacterial novel species Flavobacterium sp. SE-1-e isolated from soil.</title>
        <authorList>
            <person name="Jung H.-Y."/>
        </authorList>
    </citation>
    <scope>NUCLEOTIDE SEQUENCE</scope>
    <source>
        <strain evidence="2">SE-1-e</strain>
    </source>
</reference>
<protein>
    <submittedName>
        <fullName evidence="2">YtxH domain-containing protein</fullName>
    </submittedName>
</protein>
<name>A0A934UJ41_9FLAO</name>
<accession>A0A934UJ41</accession>
<proteinExistence type="predicted"/>
<keyword evidence="1" id="KW-0472">Membrane</keyword>
<evidence type="ECO:0000256" key="1">
    <source>
        <dbReference type="SAM" id="Phobius"/>
    </source>
</evidence>
<keyword evidence="3" id="KW-1185">Reference proteome</keyword>
<keyword evidence="1" id="KW-1133">Transmembrane helix</keyword>
<comment type="caution">
    <text evidence="2">The sequence shown here is derived from an EMBL/GenBank/DDBJ whole genome shotgun (WGS) entry which is preliminary data.</text>
</comment>